<comment type="subcellular location">
    <subcellularLocation>
        <location evidence="1">Membrane</location>
        <topology evidence="1">Multi-pass membrane protein</topology>
    </subcellularLocation>
</comment>
<evidence type="ECO:0000256" key="3">
    <source>
        <dbReference type="ARBA" id="ARBA00022692"/>
    </source>
</evidence>
<evidence type="ECO:0000313" key="8">
    <source>
        <dbReference type="Proteomes" id="UP000007382"/>
    </source>
</evidence>
<keyword evidence="4 6" id="KW-1133">Transmembrane helix</keyword>
<evidence type="ECO:0000256" key="4">
    <source>
        <dbReference type="ARBA" id="ARBA00022989"/>
    </source>
</evidence>
<dbReference type="eggNOG" id="COG0628">
    <property type="taxonomic scope" value="Bacteria"/>
</dbReference>
<feature type="transmembrane region" description="Helical" evidence="6">
    <location>
        <begin position="199"/>
        <end position="219"/>
    </location>
</feature>
<organism evidence="7 8">
    <name type="scientific">Leptospirillum ferrooxidans (strain C2-3)</name>
    <dbReference type="NCBI Taxonomy" id="1162668"/>
    <lineage>
        <taxon>Bacteria</taxon>
        <taxon>Pseudomonadati</taxon>
        <taxon>Nitrospirota</taxon>
        <taxon>Nitrospiria</taxon>
        <taxon>Nitrospirales</taxon>
        <taxon>Nitrospiraceae</taxon>
        <taxon>Leptospirillum</taxon>
    </lineage>
</organism>
<dbReference type="PATRIC" id="fig|1162668.3.peg.937"/>
<protein>
    <recommendedName>
        <fullName evidence="9">Permease</fullName>
    </recommendedName>
</protein>
<dbReference type="EMBL" id="AP012342">
    <property type="protein sequence ID" value="BAM06513.1"/>
    <property type="molecule type" value="Genomic_DNA"/>
</dbReference>
<evidence type="ECO:0000256" key="6">
    <source>
        <dbReference type="SAM" id="Phobius"/>
    </source>
</evidence>
<reference evidence="7 8" key="1">
    <citation type="journal article" date="2012" name="J. Bacteriol.">
        <title>Complete Genome Sequence of Leptospirillum ferrooxidans Strain C2-3, Isolated from a Fresh Volcanic Ash Deposit on the Island of Miyake, Japan.</title>
        <authorList>
            <person name="Fujimura R."/>
            <person name="Sato Y."/>
            <person name="Nishizawa T."/>
            <person name="Oshima K."/>
            <person name="Kim S.-W."/>
            <person name="Hattori M."/>
            <person name="Kamijo T."/>
            <person name="Ohta H."/>
        </authorList>
    </citation>
    <scope>NUCLEOTIDE SEQUENCE [LARGE SCALE GENOMIC DNA]</scope>
    <source>
        <strain evidence="7 8">C2-3</strain>
    </source>
</reference>
<dbReference type="HOGENOM" id="CLU_041771_1_0_0"/>
<dbReference type="GO" id="GO:0016020">
    <property type="term" value="C:membrane"/>
    <property type="evidence" value="ECO:0007669"/>
    <property type="project" value="UniProtKB-SubCell"/>
</dbReference>
<dbReference type="STRING" id="1162668.LFE_0799"/>
<evidence type="ECO:0000256" key="2">
    <source>
        <dbReference type="ARBA" id="ARBA00009773"/>
    </source>
</evidence>
<dbReference type="Pfam" id="PF01594">
    <property type="entry name" value="AI-2E_transport"/>
    <property type="match status" value="1"/>
</dbReference>
<feature type="transmembrane region" description="Helical" evidence="6">
    <location>
        <begin position="226"/>
        <end position="247"/>
    </location>
</feature>
<dbReference type="KEGG" id="lfc:LFE_0799"/>
<evidence type="ECO:0000256" key="1">
    <source>
        <dbReference type="ARBA" id="ARBA00004141"/>
    </source>
</evidence>
<dbReference type="PANTHER" id="PTHR21716:SF4">
    <property type="entry name" value="TRANSMEMBRANE PROTEIN 245"/>
    <property type="match status" value="1"/>
</dbReference>
<feature type="transmembrane region" description="Helical" evidence="6">
    <location>
        <begin position="48"/>
        <end position="69"/>
    </location>
</feature>
<accession>I0IML4</accession>
<dbReference type="InterPro" id="IPR002549">
    <property type="entry name" value="AI-2E-like"/>
</dbReference>
<dbReference type="Proteomes" id="UP000007382">
    <property type="component" value="Chromosome"/>
</dbReference>
<reference evidence="8" key="2">
    <citation type="submission" date="2012-03" db="EMBL/GenBank/DDBJ databases">
        <title>The complete genome sequence of the pioneer microbe on fresh volcanic deposit, Leptospirillum ferrooxidans strain C2-3.</title>
        <authorList>
            <person name="Fujimura R."/>
            <person name="Sato Y."/>
            <person name="Nishizawa T."/>
            <person name="Nanba K."/>
            <person name="Oshima K."/>
            <person name="Hattori M."/>
            <person name="Kamijo T."/>
            <person name="Ohta H."/>
        </authorList>
    </citation>
    <scope>NUCLEOTIDE SEQUENCE [LARGE SCALE GENOMIC DNA]</scope>
    <source>
        <strain evidence="8">C2-3</strain>
    </source>
</reference>
<sequence>MLFGLATVLAYWVIAPYLEPLVWGAIMAFALSPIQRFIKKWVPQPFMAALLTVFLFCLLVLLPLTLLAVPIGQEIFRETLSLRDFLQDPSATLPKWLINLPFIGHKIALLATSLKTNTQMLTGVTGKLESHLMEIGNQFLSLASGLGHWLIKLLIMLLGTFAFLFHGQNVWEQITRLSDSAAGENLTRPLGVIPPTTKGIIYGLFFTSLAQALLAAPALKIAGVPNILLLSTAIFITSLFPIGAAIIWLPATIYLLATGHPITAVVFASWNILVSGGMEHFVKPMFIGRTSHIPFLMILLGVLGGLETFGLIGLFIGPIILSVFLEVWRHLLITENPH</sequence>
<feature type="transmembrane region" description="Helical" evidence="6">
    <location>
        <begin position="149"/>
        <end position="167"/>
    </location>
</feature>
<keyword evidence="3 6" id="KW-0812">Transmembrane</keyword>
<evidence type="ECO:0000313" key="7">
    <source>
        <dbReference type="EMBL" id="BAM06513.1"/>
    </source>
</evidence>
<keyword evidence="8" id="KW-1185">Reference proteome</keyword>
<dbReference type="PANTHER" id="PTHR21716">
    <property type="entry name" value="TRANSMEMBRANE PROTEIN"/>
    <property type="match status" value="1"/>
</dbReference>
<dbReference type="AlphaFoldDB" id="I0IML4"/>
<name>I0IML4_LEPFC</name>
<feature type="transmembrane region" description="Helical" evidence="6">
    <location>
        <begin position="253"/>
        <end position="274"/>
    </location>
</feature>
<evidence type="ECO:0000256" key="5">
    <source>
        <dbReference type="ARBA" id="ARBA00023136"/>
    </source>
</evidence>
<keyword evidence="5 6" id="KW-0472">Membrane</keyword>
<gene>
    <name evidence="7" type="ordered locus">LFE_0799</name>
</gene>
<proteinExistence type="inferred from homology"/>
<evidence type="ECO:0008006" key="9">
    <source>
        <dbReference type="Google" id="ProtNLM"/>
    </source>
</evidence>
<comment type="similarity">
    <text evidence="2">Belongs to the autoinducer-2 exporter (AI-2E) (TC 2.A.86) family.</text>
</comment>